<accession>A0A975CZY8</accession>
<feature type="domain" description="GST C-terminal" evidence="3">
    <location>
        <begin position="85"/>
        <end position="213"/>
    </location>
</feature>
<dbReference type="RefSeq" id="WP_208631960.1">
    <property type="nucleotide sequence ID" value="NZ_CP059319.1"/>
</dbReference>
<dbReference type="AlphaFoldDB" id="A0A975CZY8"/>
<name>A0A975CZY8_9SPHN</name>
<comment type="similarity">
    <text evidence="1">Belongs to the GST superfamily.</text>
</comment>
<dbReference type="InterPro" id="IPR036282">
    <property type="entry name" value="Glutathione-S-Trfase_C_sf"/>
</dbReference>
<dbReference type="Pfam" id="PF02798">
    <property type="entry name" value="GST_N"/>
    <property type="match status" value="1"/>
</dbReference>
<gene>
    <name evidence="4" type="ORF">HRJ34_17390</name>
</gene>
<dbReference type="SFLD" id="SFLDG00358">
    <property type="entry name" value="Main_(cytGST)"/>
    <property type="match status" value="1"/>
</dbReference>
<dbReference type="Gene3D" id="3.40.30.10">
    <property type="entry name" value="Glutaredoxin"/>
    <property type="match status" value="1"/>
</dbReference>
<evidence type="ECO:0000256" key="1">
    <source>
        <dbReference type="RuleBase" id="RU003494"/>
    </source>
</evidence>
<dbReference type="InterPro" id="IPR004045">
    <property type="entry name" value="Glutathione_S-Trfase_N"/>
</dbReference>
<dbReference type="Proteomes" id="UP000664914">
    <property type="component" value="Chromosome"/>
</dbReference>
<dbReference type="SUPFAM" id="SSF52833">
    <property type="entry name" value="Thioredoxin-like"/>
    <property type="match status" value="1"/>
</dbReference>
<dbReference type="InterPro" id="IPR036249">
    <property type="entry name" value="Thioredoxin-like_sf"/>
</dbReference>
<evidence type="ECO:0000259" key="2">
    <source>
        <dbReference type="PROSITE" id="PS50404"/>
    </source>
</evidence>
<dbReference type="PANTHER" id="PTHR44051:SF8">
    <property type="entry name" value="GLUTATHIONE S-TRANSFERASE GSTA"/>
    <property type="match status" value="1"/>
</dbReference>
<sequence length="214" mass="23410">MLRLYYGPNACSLASHIAIEESGLAFERTAISIFDGEQKSPAYLARVPTGKVPALEIDGHVLTENVAIQAYVAAAAPSARLMPDDPLSAAVALSRLAWFSNSVHISFRHMMRPMVLTSEEAAHAGIAARGKEDFLDNLRRIEVMLEDGPWLMGDQFTLCDGYAMVFFNWASFAGLDLSPLPALRRHAARMIERPAVARVLTIEGSLDRIADAVR</sequence>
<dbReference type="SFLD" id="SFLDG01150">
    <property type="entry name" value="Main.1:_Beta-like"/>
    <property type="match status" value="1"/>
</dbReference>
<reference evidence="4" key="2">
    <citation type="submission" date="2021-04" db="EMBL/GenBank/DDBJ databases">
        <title>Isolation and genomic analysis of the ibuprofen-degrading bacterium Sphingomonas strain MPO218.</title>
        <authorList>
            <person name="Aulestia M."/>
            <person name="Flores A."/>
            <person name="Mangas E.L."/>
            <person name="Perez-Pulido A.J."/>
            <person name="Santero E."/>
            <person name="Camacho E.M."/>
        </authorList>
    </citation>
    <scope>NUCLEOTIDE SEQUENCE</scope>
    <source>
        <strain evidence="4">MPO218</strain>
    </source>
</reference>
<dbReference type="InterPro" id="IPR040079">
    <property type="entry name" value="Glutathione_S-Trfase"/>
</dbReference>
<dbReference type="EMBL" id="CP059319">
    <property type="protein sequence ID" value="QTH20123.1"/>
    <property type="molecule type" value="Genomic_DNA"/>
</dbReference>
<dbReference type="CDD" id="cd03057">
    <property type="entry name" value="GST_N_Beta"/>
    <property type="match status" value="1"/>
</dbReference>
<protein>
    <submittedName>
        <fullName evidence="4">Glutathione S-transferase N-terminal domain-containing protein</fullName>
    </submittedName>
</protein>
<evidence type="ECO:0000259" key="3">
    <source>
        <dbReference type="PROSITE" id="PS50405"/>
    </source>
</evidence>
<proteinExistence type="inferred from homology"/>
<feature type="domain" description="GST N-terminal" evidence="2">
    <location>
        <begin position="1"/>
        <end position="80"/>
    </location>
</feature>
<dbReference type="Pfam" id="PF00043">
    <property type="entry name" value="GST_C"/>
    <property type="match status" value="1"/>
</dbReference>
<reference evidence="4" key="1">
    <citation type="submission" date="2020-07" db="EMBL/GenBank/DDBJ databases">
        <authorList>
            <person name="Camacho E."/>
        </authorList>
    </citation>
    <scope>NUCLEOTIDE SEQUENCE</scope>
    <source>
        <strain evidence="4">MPO218</strain>
    </source>
</reference>
<evidence type="ECO:0000313" key="4">
    <source>
        <dbReference type="EMBL" id="QTH20123.1"/>
    </source>
</evidence>
<dbReference type="InterPro" id="IPR010987">
    <property type="entry name" value="Glutathione-S-Trfase_C-like"/>
</dbReference>
<dbReference type="SFLD" id="SFLDS00019">
    <property type="entry name" value="Glutathione_Transferase_(cytos"/>
    <property type="match status" value="1"/>
</dbReference>
<dbReference type="PROSITE" id="PS50405">
    <property type="entry name" value="GST_CTER"/>
    <property type="match status" value="1"/>
</dbReference>
<dbReference type="PROSITE" id="PS50404">
    <property type="entry name" value="GST_NTER"/>
    <property type="match status" value="1"/>
</dbReference>
<dbReference type="PANTHER" id="PTHR44051">
    <property type="entry name" value="GLUTATHIONE S-TRANSFERASE-RELATED"/>
    <property type="match status" value="1"/>
</dbReference>
<dbReference type="Gene3D" id="1.20.1050.10">
    <property type="match status" value="1"/>
</dbReference>
<evidence type="ECO:0000313" key="5">
    <source>
        <dbReference type="Proteomes" id="UP000664914"/>
    </source>
</evidence>
<dbReference type="InterPro" id="IPR004046">
    <property type="entry name" value="GST_C"/>
</dbReference>
<dbReference type="CDD" id="cd03188">
    <property type="entry name" value="GST_C_Beta"/>
    <property type="match status" value="1"/>
</dbReference>
<organism evidence="4 5">
    <name type="scientific">Rhizorhabdus wittichii</name>
    <dbReference type="NCBI Taxonomy" id="160791"/>
    <lineage>
        <taxon>Bacteria</taxon>
        <taxon>Pseudomonadati</taxon>
        <taxon>Pseudomonadota</taxon>
        <taxon>Alphaproteobacteria</taxon>
        <taxon>Sphingomonadales</taxon>
        <taxon>Sphingomonadaceae</taxon>
        <taxon>Rhizorhabdus</taxon>
    </lineage>
</organism>
<dbReference type="SUPFAM" id="SSF47616">
    <property type="entry name" value="GST C-terminal domain-like"/>
    <property type="match status" value="1"/>
</dbReference>